<evidence type="ECO:0000313" key="3">
    <source>
        <dbReference type="Proteomes" id="UP000233750"/>
    </source>
</evidence>
<sequence length="67" mass="7318">MALMKKLTVLAGAASAVSYVRKNPEKVNEAVGKAARFVDEKTNGRYHSQIEGAVRKVSETTRPRTAE</sequence>
<dbReference type="InterPro" id="IPR028037">
    <property type="entry name" value="Antitoxin_Rv0909/MT0933"/>
</dbReference>
<evidence type="ECO:0000313" key="1">
    <source>
        <dbReference type="EMBL" id="MBB2502802.1"/>
    </source>
</evidence>
<keyword evidence="3" id="KW-1185">Reference proteome</keyword>
<evidence type="ECO:0000313" key="4">
    <source>
        <dbReference type="Proteomes" id="UP000550260"/>
    </source>
</evidence>
<organism evidence="2 3">
    <name type="scientific">Amycolatopsis echigonensis</name>
    <dbReference type="NCBI Taxonomy" id="2576905"/>
    <lineage>
        <taxon>Bacteria</taxon>
        <taxon>Bacillati</taxon>
        <taxon>Actinomycetota</taxon>
        <taxon>Actinomycetes</taxon>
        <taxon>Pseudonocardiales</taxon>
        <taxon>Pseudonocardiaceae</taxon>
        <taxon>Amycolatopsis</taxon>
    </lineage>
</organism>
<reference evidence="1 4" key="2">
    <citation type="submission" date="2020-08" db="EMBL/GenBank/DDBJ databases">
        <title>Amycolatopsis echigonensis JCM 21831.</title>
        <authorList>
            <person name="Tedsree N."/>
            <person name="Kuncharoen N."/>
            <person name="Likhitwitayawuid K."/>
            <person name="Tanasupawat S."/>
        </authorList>
    </citation>
    <scope>NUCLEOTIDE SEQUENCE [LARGE SCALE GENOMIC DNA]</scope>
    <source>
        <strain evidence="1 4">JCM 21831</strain>
    </source>
</reference>
<gene>
    <name evidence="2" type="ORF">ATK30_7189</name>
    <name evidence="1" type="ORF">H5411_27150</name>
</gene>
<protein>
    <submittedName>
        <fullName evidence="1 2">Antitoxin</fullName>
    </submittedName>
</protein>
<dbReference type="EMBL" id="PJMY01000003">
    <property type="protein sequence ID" value="PKV96252.1"/>
    <property type="molecule type" value="Genomic_DNA"/>
</dbReference>
<name>A0A2N3WQV5_9PSEU</name>
<accession>A0A8E2B717</accession>
<dbReference type="Proteomes" id="UP000233750">
    <property type="component" value="Unassembled WGS sequence"/>
</dbReference>
<proteinExistence type="predicted"/>
<comment type="caution">
    <text evidence="2">The sequence shown here is derived from an EMBL/GenBank/DDBJ whole genome shotgun (WGS) entry which is preliminary data.</text>
</comment>
<dbReference type="RefSeq" id="WP_101439144.1">
    <property type="nucleotide sequence ID" value="NZ_JACJHR010000044.1"/>
</dbReference>
<dbReference type="OrthoDB" id="5125103at2"/>
<dbReference type="Proteomes" id="UP000550260">
    <property type="component" value="Unassembled WGS sequence"/>
</dbReference>
<dbReference type="EMBL" id="JACJHR010000044">
    <property type="protein sequence ID" value="MBB2502802.1"/>
    <property type="molecule type" value="Genomic_DNA"/>
</dbReference>
<dbReference type="AlphaFoldDB" id="A0A2N3WQV5"/>
<dbReference type="Pfam" id="PF14013">
    <property type="entry name" value="MT0933_antitox"/>
    <property type="match status" value="1"/>
</dbReference>
<evidence type="ECO:0000313" key="2">
    <source>
        <dbReference type="EMBL" id="PKV96252.1"/>
    </source>
</evidence>
<reference evidence="2 3" key="1">
    <citation type="submission" date="2017-12" db="EMBL/GenBank/DDBJ databases">
        <title>Sequencing the genomes of 1000 Actinobacteria strains.</title>
        <authorList>
            <person name="Klenk H.-P."/>
        </authorList>
    </citation>
    <scope>NUCLEOTIDE SEQUENCE [LARGE SCALE GENOMIC DNA]</scope>
    <source>
        <strain evidence="2 3">DSM 45165</strain>
    </source>
</reference>
<accession>A0A2N3WQV5</accession>